<name>A0A8H4NT46_9HYPO</name>
<sequence length="217" mass="24551">MRTSLFSALCILILPFQSTAESHPTITCPTLSPDQHVSSTQCERYDGSVVEVDGHGLFNCKLSYVAIRSQITKSHTNQEQEPLHGENEQCEVWLLQFSDEGVAQKSCCGEVGEGLVKRVTGAQKVQDPDLDSAQQPLQFQDNIEEPVQRFEKDDLTVTEDDEDDETEDGEYWSENEDEGEEGGEDEVDYEDDEYDYDDEEYDEEDTDSEESEHSADI</sequence>
<keyword evidence="4" id="KW-1185">Reference proteome</keyword>
<feature type="compositionally biased region" description="Polar residues" evidence="1">
    <location>
        <begin position="132"/>
        <end position="141"/>
    </location>
</feature>
<feature type="compositionally biased region" description="Basic and acidic residues" evidence="1">
    <location>
        <begin position="146"/>
        <end position="155"/>
    </location>
</feature>
<evidence type="ECO:0000256" key="1">
    <source>
        <dbReference type="SAM" id="MobiDB-lite"/>
    </source>
</evidence>
<dbReference type="EMBL" id="JAADJG010000253">
    <property type="protein sequence ID" value="KAF4450209.1"/>
    <property type="molecule type" value="Genomic_DNA"/>
</dbReference>
<gene>
    <name evidence="3" type="ORF">F53441_6643</name>
</gene>
<keyword evidence="2" id="KW-0732">Signal</keyword>
<evidence type="ECO:0000256" key="2">
    <source>
        <dbReference type="SAM" id="SignalP"/>
    </source>
</evidence>
<feature type="chain" id="PRO_5034307955" evidence="2">
    <location>
        <begin position="21"/>
        <end position="217"/>
    </location>
</feature>
<evidence type="ECO:0000313" key="3">
    <source>
        <dbReference type="EMBL" id="KAF4450209.1"/>
    </source>
</evidence>
<protein>
    <submittedName>
        <fullName evidence="3">Uncharacterized protein</fullName>
    </submittedName>
</protein>
<reference evidence="3" key="1">
    <citation type="submission" date="2020-01" db="EMBL/GenBank/DDBJ databases">
        <title>Identification and distribution of gene clusters putatively required for synthesis of sphingolipid metabolism inhibitors in phylogenetically diverse species of the filamentous fungus Fusarium.</title>
        <authorList>
            <person name="Kim H.-S."/>
            <person name="Busman M."/>
            <person name="Brown D.W."/>
            <person name="Divon H."/>
            <person name="Uhlig S."/>
            <person name="Proctor R.H."/>
        </authorList>
    </citation>
    <scope>NUCLEOTIDE SEQUENCE</scope>
    <source>
        <strain evidence="3">NRRL 53441</strain>
    </source>
</reference>
<evidence type="ECO:0000313" key="4">
    <source>
        <dbReference type="Proteomes" id="UP000605986"/>
    </source>
</evidence>
<dbReference type="AlphaFoldDB" id="A0A8H4NT46"/>
<feature type="region of interest" description="Disordered" evidence="1">
    <location>
        <begin position="127"/>
        <end position="217"/>
    </location>
</feature>
<feature type="signal peptide" evidence="2">
    <location>
        <begin position="1"/>
        <end position="20"/>
    </location>
</feature>
<organism evidence="3 4">
    <name type="scientific">Fusarium austroafricanum</name>
    <dbReference type="NCBI Taxonomy" id="2364996"/>
    <lineage>
        <taxon>Eukaryota</taxon>
        <taxon>Fungi</taxon>
        <taxon>Dikarya</taxon>
        <taxon>Ascomycota</taxon>
        <taxon>Pezizomycotina</taxon>
        <taxon>Sordariomycetes</taxon>
        <taxon>Hypocreomycetidae</taxon>
        <taxon>Hypocreales</taxon>
        <taxon>Nectriaceae</taxon>
        <taxon>Fusarium</taxon>
        <taxon>Fusarium concolor species complex</taxon>
    </lineage>
</organism>
<proteinExistence type="predicted"/>
<accession>A0A8H4NT46</accession>
<dbReference type="OrthoDB" id="5102538at2759"/>
<feature type="compositionally biased region" description="Acidic residues" evidence="1">
    <location>
        <begin position="156"/>
        <end position="210"/>
    </location>
</feature>
<dbReference type="Proteomes" id="UP000605986">
    <property type="component" value="Unassembled WGS sequence"/>
</dbReference>
<comment type="caution">
    <text evidence="3">The sequence shown here is derived from an EMBL/GenBank/DDBJ whole genome shotgun (WGS) entry which is preliminary data.</text>
</comment>